<evidence type="ECO:0000313" key="2">
    <source>
        <dbReference type="EMBL" id="TNN86222.1"/>
    </source>
</evidence>
<keyword evidence="3" id="KW-1185">Reference proteome</keyword>
<dbReference type="AlphaFoldDB" id="A0A4Z2J9Y4"/>
<comment type="caution">
    <text evidence="2">The sequence shown here is derived from an EMBL/GenBank/DDBJ whole genome shotgun (WGS) entry which is preliminary data.</text>
</comment>
<name>A0A4Z2J9Y4_9TELE</name>
<dbReference type="EMBL" id="SRLO01000017">
    <property type="protein sequence ID" value="TNN86222.1"/>
    <property type="molecule type" value="Genomic_DNA"/>
</dbReference>
<reference evidence="2 3" key="1">
    <citation type="submission" date="2019-03" db="EMBL/GenBank/DDBJ databases">
        <title>First draft genome of Liparis tanakae, snailfish: a comprehensive survey of snailfish specific genes.</title>
        <authorList>
            <person name="Kim W."/>
            <person name="Song I."/>
            <person name="Jeong J.-H."/>
            <person name="Kim D."/>
            <person name="Kim S."/>
            <person name="Ryu S."/>
            <person name="Song J.Y."/>
            <person name="Lee S.K."/>
        </authorList>
    </citation>
    <scope>NUCLEOTIDE SEQUENCE [LARGE SCALE GENOMIC DNA]</scope>
    <source>
        <tissue evidence="2">Muscle</tissue>
    </source>
</reference>
<protein>
    <submittedName>
        <fullName evidence="2">Uncharacterized protein</fullName>
    </submittedName>
</protein>
<proteinExistence type="predicted"/>
<gene>
    <name evidence="2" type="ORF">EYF80_003639</name>
</gene>
<accession>A0A4Z2J9Y4</accession>
<organism evidence="2 3">
    <name type="scientific">Liparis tanakae</name>
    <name type="common">Tanaka's snailfish</name>
    <dbReference type="NCBI Taxonomy" id="230148"/>
    <lineage>
        <taxon>Eukaryota</taxon>
        <taxon>Metazoa</taxon>
        <taxon>Chordata</taxon>
        <taxon>Craniata</taxon>
        <taxon>Vertebrata</taxon>
        <taxon>Euteleostomi</taxon>
        <taxon>Actinopterygii</taxon>
        <taxon>Neopterygii</taxon>
        <taxon>Teleostei</taxon>
        <taxon>Neoteleostei</taxon>
        <taxon>Acanthomorphata</taxon>
        <taxon>Eupercaria</taxon>
        <taxon>Perciformes</taxon>
        <taxon>Cottioidei</taxon>
        <taxon>Cottales</taxon>
        <taxon>Liparidae</taxon>
        <taxon>Liparis</taxon>
    </lineage>
</organism>
<dbReference type="Proteomes" id="UP000314294">
    <property type="component" value="Unassembled WGS sequence"/>
</dbReference>
<feature type="compositionally biased region" description="Basic and acidic residues" evidence="1">
    <location>
        <begin position="35"/>
        <end position="50"/>
    </location>
</feature>
<sequence>MLDGAFSWGTIDPGVKTRVLRTSTMGRFMMLNVPRDGRRAAGRRHDEGQRRNSGQGNKSRRKEADEGGREEWRQQGAKCCSSTLLTRHTKHRLSGEGSTGARGQHTAT</sequence>
<feature type="region of interest" description="Disordered" evidence="1">
    <location>
        <begin position="31"/>
        <end position="108"/>
    </location>
</feature>
<evidence type="ECO:0000256" key="1">
    <source>
        <dbReference type="SAM" id="MobiDB-lite"/>
    </source>
</evidence>
<feature type="compositionally biased region" description="Basic and acidic residues" evidence="1">
    <location>
        <begin position="62"/>
        <end position="73"/>
    </location>
</feature>
<evidence type="ECO:0000313" key="3">
    <source>
        <dbReference type="Proteomes" id="UP000314294"/>
    </source>
</evidence>